<reference evidence="2" key="1">
    <citation type="submission" date="2020-11" db="EMBL/GenBank/DDBJ databases">
        <authorList>
            <consortium name="DOE Joint Genome Institute"/>
            <person name="Ahrendt S."/>
            <person name="Riley R."/>
            <person name="Andreopoulos W."/>
            <person name="Labutti K."/>
            <person name="Pangilinan J."/>
            <person name="Ruiz-Duenas F.J."/>
            <person name="Barrasa J.M."/>
            <person name="Sanchez-Garcia M."/>
            <person name="Camarero S."/>
            <person name="Miyauchi S."/>
            <person name="Serrano A."/>
            <person name="Linde D."/>
            <person name="Babiker R."/>
            <person name="Drula E."/>
            <person name="Ayuso-Fernandez I."/>
            <person name="Pacheco R."/>
            <person name="Padilla G."/>
            <person name="Ferreira P."/>
            <person name="Barriuso J."/>
            <person name="Kellner H."/>
            <person name="Castanera R."/>
            <person name="Alfaro M."/>
            <person name="Ramirez L."/>
            <person name="Pisabarro A.G."/>
            <person name="Kuo A."/>
            <person name="Tritt A."/>
            <person name="Lipzen A."/>
            <person name="He G."/>
            <person name="Yan M."/>
            <person name="Ng V."/>
            <person name="Cullen D."/>
            <person name="Martin F."/>
            <person name="Rosso M.-N."/>
            <person name="Henrissat B."/>
            <person name="Hibbett D."/>
            <person name="Martinez A.T."/>
            <person name="Grigoriev I.V."/>
        </authorList>
    </citation>
    <scope>NUCLEOTIDE SEQUENCE</scope>
    <source>
        <strain evidence="2">MF-IS2</strain>
    </source>
</reference>
<feature type="transmembrane region" description="Helical" evidence="1">
    <location>
        <begin position="47"/>
        <end position="70"/>
    </location>
</feature>
<dbReference type="AlphaFoldDB" id="A0A9P5XI13"/>
<keyword evidence="1" id="KW-0812">Transmembrane</keyword>
<feature type="transmembrane region" description="Helical" evidence="1">
    <location>
        <begin position="82"/>
        <end position="106"/>
    </location>
</feature>
<keyword evidence="3" id="KW-1185">Reference proteome</keyword>
<keyword evidence="1" id="KW-0472">Membrane</keyword>
<dbReference type="EMBL" id="MU151098">
    <property type="protein sequence ID" value="KAF9450764.1"/>
    <property type="molecule type" value="Genomic_DNA"/>
</dbReference>
<evidence type="ECO:0000256" key="1">
    <source>
        <dbReference type="SAM" id="Phobius"/>
    </source>
</evidence>
<proteinExistence type="predicted"/>
<dbReference type="OrthoDB" id="2501127at2759"/>
<feature type="transmembrane region" description="Helical" evidence="1">
    <location>
        <begin position="12"/>
        <end position="35"/>
    </location>
</feature>
<protein>
    <recommendedName>
        <fullName evidence="4">MARVEL domain-containing protein</fullName>
    </recommendedName>
</protein>
<gene>
    <name evidence="2" type="ORF">P691DRAFT_725466</name>
</gene>
<evidence type="ECO:0000313" key="3">
    <source>
        <dbReference type="Proteomes" id="UP000807342"/>
    </source>
</evidence>
<keyword evidence="1" id="KW-1133">Transmembrane helix</keyword>
<feature type="transmembrane region" description="Helical" evidence="1">
    <location>
        <begin position="126"/>
        <end position="153"/>
    </location>
</feature>
<accession>A0A9P5XI13</accession>
<organism evidence="2 3">
    <name type="scientific">Macrolepiota fuliginosa MF-IS2</name>
    <dbReference type="NCBI Taxonomy" id="1400762"/>
    <lineage>
        <taxon>Eukaryota</taxon>
        <taxon>Fungi</taxon>
        <taxon>Dikarya</taxon>
        <taxon>Basidiomycota</taxon>
        <taxon>Agaricomycotina</taxon>
        <taxon>Agaricomycetes</taxon>
        <taxon>Agaricomycetidae</taxon>
        <taxon>Agaricales</taxon>
        <taxon>Agaricineae</taxon>
        <taxon>Agaricaceae</taxon>
        <taxon>Macrolepiota</taxon>
    </lineage>
</organism>
<comment type="caution">
    <text evidence="2">The sequence shown here is derived from an EMBL/GenBank/DDBJ whole genome shotgun (WGS) entry which is preliminary data.</text>
</comment>
<sequence length="173" mass="19370">MSSKLSFEIPPIRLGLYAVLTIFAFILMCISAARLHFTTGVGFYDPIVAELLFTALITISWSIFVVLAMFKRFEFGFVTTFLGEIVALAILWLFWLVGAAVASSIWGDLSFCQQLSQCRLLTAMLAFAWLGWITLTALLVVTVLFSIANSALWQPLHGRWDPRISMYSSTTRV</sequence>
<evidence type="ECO:0000313" key="2">
    <source>
        <dbReference type="EMBL" id="KAF9450764.1"/>
    </source>
</evidence>
<evidence type="ECO:0008006" key="4">
    <source>
        <dbReference type="Google" id="ProtNLM"/>
    </source>
</evidence>
<name>A0A9P5XI13_9AGAR</name>
<dbReference type="Proteomes" id="UP000807342">
    <property type="component" value="Unassembled WGS sequence"/>
</dbReference>